<sequence>MENKTARILNTLGLIIGIGYSIIGVLIFVFSLSYDSYYYDESDPITGFMVAVLLIIIGLVLCYSLKAIAELLENSAIQTKSQLEIVDILRNNQGNNYGNNQINDRGYNNNNTSNYGNVNNNNNYANRPNYSNSPNLSKNEVNSYDSNNSYDNNNNYENNNYDNNDLPKL</sequence>
<dbReference type="EMBL" id="JAGGJX010000002">
    <property type="protein sequence ID" value="MBP1855176.1"/>
    <property type="molecule type" value="Genomic_DNA"/>
</dbReference>
<keyword evidence="4" id="KW-1185">Reference proteome</keyword>
<feature type="compositionally biased region" description="Low complexity" evidence="1">
    <location>
        <begin position="97"/>
        <end position="135"/>
    </location>
</feature>
<comment type="caution">
    <text evidence="3">The sequence shown here is derived from an EMBL/GenBank/DDBJ whole genome shotgun (WGS) entry which is preliminary data.</text>
</comment>
<protein>
    <submittedName>
        <fullName evidence="3">Uncharacterized protein</fullName>
    </submittedName>
</protein>
<keyword evidence="2" id="KW-0812">Transmembrane</keyword>
<evidence type="ECO:0000256" key="2">
    <source>
        <dbReference type="SAM" id="Phobius"/>
    </source>
</evidence>
<accession>A0ABS4EB65</accession>
<evidence type="ECO:0000313" key="3">
    <source>
        <dbReference type="EMBL" id="MBP1855176.1"/>
    </source>
</evidence>
<dbReference type="RefSeq" id="WP_209456635.1">
    <property type="nucleotide sequence ID" value="NZ_BAAACS010000002.1"/>
</dbReference>
<keyword evidence="2" id="KW-0472">Membrane</keyword>
<feature type="compositionally biased region" description="Low complexity" evidence="1">
    <location>
        <begin position="142"/>
        <end position="169"/>
    </location>
</feature>
<evidence type="ECO:0000313" key="4">
    <source>
        <dbReference type="Proteomes" id="UP000767291"/>
    </source>
</evidence>
<reference evidence="3 4" key="1">
    <citation type="submission" date="2021-03" db="EMBL/GenBank/DDBJ databases">
        <title>Genomic Encyclopedia of Type Strains, Phase IV (KMG-IV): sequencing the most valuable type-strain genomes for metagenomic binning, comparative biology and taxonomic classification.</title>
        <authorList>
            <person name="Goeker M."/>
        </authorList>
    </citation>
    <scope>NUCLEOTIDE SEQUENCE [LARGE SCALE GENOMIC DNA]</scope>
    <source>
        <strain evidence="3 4">DSM 1289</strain>
    </source>
</reference>
<dbReference type="Proteomes" id="UP000767291">
    <property type="component" value="Unassembled WGS sequence"/>
</dbReference>
<feature type="transmembrane region" description="Helical" evidence="2">
    <location>
        <begin position="45"/>
        <end position="65"/>
    </location>
</feature>
<evidence type="ECO:0000256" key="1">
    <source>
        <dbReference type="SAM" id="MobiDB-lite"/>
    </source>
</evidence>
<organism evidence="3 4">
    <name type="scientific">Metaclostridioides mangenotii</name>
    <dbReference type="NCBI Taxonomy" id="1540"/>
    <lineage>
        <taxon>Bacteria</taxon>
        <taxon>Bacillati</taxon>
        <taxon>Bacillota</taxon>
        <taxon>Clostridia</taxon>
        <taxon>Peptostreptococcales</taxon>
        <taxon>Peptostreptococcaceae</taxon>
        <taxon>Metaclostridioides</taxon>
    </lineage>
</organism>
<proteinExistence type="predicted"/>
<feature type="transmembrane region" description="Helical" evidence="2">
    <location>
        <begin position="12"/>
        <end position="33"/>
    </location>
</feature>
<gene>
    <name evidence="3" type="ORF">J2Z43_001569</name>
</gene>
<keyword evidence="2" id="KW-1133">Transmembrane helix</keyword>
<name>A0ABS4EB65_9FIRM</name>
<feature type="region of interest" description="Disordered" evidence="1">
    <location>
        <begin position="97"/>
        <end position="169"/>
    </location>
</feature>